<dbReference type="PANTHER" id="PTHR21250">
    <property type="entry name" value="PRE-RRNA-PROCESSING PROTEIN TSR2 HOMOLOG"/>
    <property type="match status" value="1"/>
</dbReference>
<keyword evidence="2" id="KW-0698">rRNA processing</keyword>
<name>A0A9Q0FIJ2_9ROSI</name>
<dbReference type="Proteomes" id="UP001141552">
    <property type="component" value="Unassembled WGS sequence"/>
</dbReference>
<gene>
    <name evidence="4" type="ORF">Tsubulata_049429</name>
</gene>
<feature type="compositionally biased region" description="Acidic residues" evidence="3">
    <location>
        <begin position="199"/>
        <end position="208"/>
    </location>
</feature>
<dbReference type="EMBL" id="JAKUCV010005203">
    <property type="protein sequence ID" value="KAJ4832090.1"/>
    <property type="molecule type" value="Genomic_DNA"/>
</dbReference>
<evidence type="ECO:0000256" key="2">
    <source>
        <dbReference type="ARBA" id="ARBA00022552"/>
    </source>
</evidence>
<feature type="region of interest" description="Disordered" evidence="3">
    <location>
        <begin position="1"/>
        <end position="50"/>
    </location>
</feature>
<protein>
    <recommendedName>
        <fullName evidence="6">Pre-rRNA-processing protein TSR2 homolog</fullName>
    </recommendedName>
</protein>
<feature type="compositionally biased region" description="Low complexity" evidence="3">
    <location>
        <begin position="18"/>
        <end position="32"/>
    </location>
</feature>
<proteinExistence type="inferred from homology"/>
<keyword evidence="5" id="KW-1185">Reference proteome</keyword>
<dbReference type="InterPro" id="IPR019398">
    <property type="entry name" value="Pre-rRNA_process_TSR2"/>
</dbReference>
<evidence type="ECO:0000313" key="5">
    <source>
        <dbReference type="Proteomes" id="UP001141552"/>
    </source>
</evidence>
<feature type="region of interest" description="Disordered" evidence="3">
    <location>
        <begin position="189"/>
        <end position="264"/>
    </location>
</feature>
<evidence type="ECO:0000313" key="4">
    <source>
        <dbReference type="EMBL" id="KAJ4832090.1"/>
    </source>
</evidence>
<reference evidence="4" key="1">
    <citation type="submission" date="2022-02" db="EMBL/GenBank/DDBJ databases">
        <authorList>
            <person name="Henning P.M."/>
            <person name="McCubbin A.G."/>
            <person name="Shore J.S."/>
        </authorList>
    </citation>
    <scope>NUCLEOTIDE SEQUENCE</scope>
    <source>
        <strain evidence="4">F60SS</strain>
        <tissue evidence="4">Leaves</tissue>
    </source>
</reference>
<comment type="caution">
    <text evidence="4">The sequence shown here is derived from an EMBL/GenBank/DDBJ whole genome shotgun (WGS) entry which is preliminary data.</text>
</comment>
<dbReference type="Pfam" id="PF10273">
    <property type="entry name" value="WGG"/>
    <property type="match status" value="1"/>
</dbReference>
<dbReference type="AlphaFoldDB" id="A0A9Q0FIJ2"/>
<accession>A0A9Q0FIJ2</accession>
<dbReference type="GO" id="GO:0006364">
    <property type="term" value="P:rRNA processing"/>
    <property type="evidence" value="ECO:0007669"/>
    <property type="project" value="UniProtKB-KW"/>
</dbReference>
<evidence type="ECO:0008006" key="6">
    <source>
        <dbReference type="Google" id="ProtNLM"/>
    </source>
</evidence>
<sequence length="264" mass="29092">MYECLPRVHNKGGDRHSPPSSASSSDDLSSSKPPERNQPTKPPPTLKRAAPTYIQMEGGSSSSSSVNQQRQLLTEESGSVFGEGISLLLSNWSALQLAVENEWGGRGSRRIADQMVSDIFSWFTSSKEPLYLDVLENILDEAMLSLNTVIEDGSVEEIAEKLMFMHEECLEGNYTSVLKLREAAPRGVLPHQHIRQAADDDDDDDDNNDSTMADDGSDMMVDAPESQSKSNTVHIPVSKPRAEEAQAEDGWTVVSSKRNRGRRN</sequence>
<evidence type="ECO:0000256" key="3">
    <source>
        <dbReference type="SAM" id="MobiDB-lite"/>
    </source>
</evidence>
<comment type="similarity">
    <text evidence="1">Belongs to the TSR2 family.</text>
</comment>
<reference evidence="4" key="2">
    <citation type="journal article" date="2023" name="Plants (Basel)">
        <title>Annotation of the Turnera subulata (Passifloraceae) Draft Genome Reveals the S-Locus Evolved after the Divergence of Turneroideae from Passifloroideae in a Stepwise Manner.</title>
        <authorList>
            <person name="Henning P.M."/>
            <person name="Roalson E.H."/>
            <person name="Mir W."/>
            <person name="McCubbin A.G."/>
            <person name="Shore J.S."/>
        </authorList>
    </citation>
    <scope>NUCLEOTIDE SEQUENCE</scope>
    <source>
        <strain evidence="4">F60SS</strain>
    </source>
</reference>
<organism evidence="4 5">
    <name type="scientific">Turnera subulata</name>
    <dbReference type="NCBI Taxonomy" id="218843"/>
    <lineage>
        <taxon>Eukaryota</taxon>
        <taxon>Viridiplantae</taxon>
        <taxon>Streptophyta</taxon>
        <taxon>Embryophyta</taxon>
        <taxon>Tracheophyta</taxon>
        <taxon>Spermatophyta</taxon>
        <taxon>Magnoliopsida</taxon>
        <taxon>eudicotyledons</taxon>
        <taxon>Gunneridae</taxon>
        <taxon>Pentapetalae</taxon>
        <taxon>rosids</taxon>
        <taxon>fabids</taxon>
        <taxon>Malpighiales</taxon>
        <taxon>Passifloraceae</taxon>
        <taxon>Turnera</taxon>
    </lineage>
</organism>
<dbReference type="OrthoDB" id="263560at2759"/>
<evidence type="ECO:0000256" key="1">
    <source>
        <dbReference type="ARBA" id="ARBA00006524"/>
    </source>
</evidence>